<dbReference type="InterPro" id="IPR005883">
    <property type="entry name" value="PilM"/>
</dbReference>
<dbReference type="Pfam" id="PF11104">
    <property type="entry name" value="PilM_2"/>
    <property type="match status" value="1"/>
</dbReference>
<accession>A0ABP7M3S8</accession>
<dbReference type="SUPFAM" id="SSF53067">
    <property type="entry name" value="Actin-like ATPase domain"/>
    <property type="match status" value="1"/>
</dbReference>
<dbReference type="Gene3D" id="3.30.420.40">
    <property type="match status" value="1"/>
</dbReference>
<evidence type="ECO:0000313" key="2">
    <source>
        <dbReference type="Proteomes" id="UP001499994"/>
    </source>
</evidence>
<dbReference type="Proteomes" id="UP001499994">
    <property type="component" value="Unassembled WGS sequence"/>
</dbReference>
<dbReference type="PANTHER" id="PTHR32432">
    <property type="entry name" value="CELL DIVISION PROTEIN FTSA-RELATED"/>
    <property type="match status" value="1"/>
</dbReference>
<name>A0ABP7M3S8_9GAMM</name>
<proteinExistence type="predicted"/>
<gene>
    <name evidence="1" type="primary">pilM</name>
    <name evidence="1" type="ORF">GCM10022405_44390</name>
</gene>
<dbReference type="PANTHER" id="PTHR32432:SF3">
    <property type="entry name" value="ETHANOLAMINE UTILIZATION PROTEIN EUTJ"/>
    <property type="match status" value="1"/>
</dbReference>
<reference evidence="2" key="1">
    <citation type="journal article" date="2019" name="Int. J. Syst. Evol. Microbiol.">
        <title>The Global Catalogue of Microorganisms (GCM) 10K type strain sequencing project: providing services to taxonomists for standard genome sequencing and annotation.</title>
        <authorList>
            <consortium name="The Broad Institute Genomics Platform"/>
            <consortium name="The Broad Institute Genome Sequencing Center for Infectious Disease"/>
            <person name="Wu L."/>
            <person name="Ma J."/>
        </authorList>
    </citation>
    <scope>NUCLEOTIDE SEQUENCE [LARGE SCALE GENOMIC DNA]</scope>
    <source>
        <strain evidence="2">JCM 17201</strain>
    </source>
</reference>
<organism evidence="1 2">
    <name type="scientific">Gibbsiella dentisursi</name>
    <dbReference type="NCBI Taxonomy" id="796890"/>
    <lineage>
        <taxon>Bacteria</taxon>
        <taxon>Pseudomonadati</taxon>
        <taxon>Pseudomonadota</taxon>
        <taxon>Gammaproteobacteria</taxon>
        <taxon>Enterobacterales</taxon>
        <taxon>Yersiniaceae</taxon>
        <taxon>Gibbsiella</taxon>
    </lineage>
</organism>
<evidence type="ECO:0000313" key="1">
    <source>
        <dbReference type="EMBL" id="GAA3914462.1"/>
    </source>
</evidence>
<sequence>MDMFFYHLGYMEGGEMRLSQVWQVGLDIQQNSVCALAALRRRGGWQLRHWWQQPLAQPVLRDGYLDHPQVLIAALRQWRVRLPKHISLRIALPAQRILQQAMPVPDVRLREPVRHDYITAQGGKRFPLDREMLALDYRPAAAQATSLLLTAARQQELQQWLHCLQAAGLHPDVVDITPCALASVAAACGLAPEAGLLHHLEQAWLWVGPRSAPFTYGVLRASECHHAEQALAVMRQHCPALGEKEVYYSSMLAEGLPEGALSWSPFTAFAQLSPPLPALTGAFVLAAGLALREEDS</sequence>
<protein>
    <submittedName>
        <fullName evidence="1">Pilus assembly protein PilM</fullName>
    </submittedName>
</protein>
<comment type="caution">
    <text evidence="1">The sequence shown here is derived from an EMBL/GenBank/DDBJ whole genome shotgun (WGS) entry which is preliminary data.</text>
</comment>
<keyword evidence="2" id="KW-1185">Reference proteome</keyword>
<dbReference type="Gene3D" id="3.30.1490.300">
    <property type="match status" value="1"/>
</dbReference>
<dbReference type="InterPro" id="IPR050696">
    <property type="entry name" value="FtsA/MreB"/>
</dbReference>
<dbReference type="InterPro" id="IPR043129">
    <property type="entry name" value="ATPase_NBD"/>
</dbReference>
<dbReference type="EMBL" id="BAABDG010000011">
    <property type="protein sequence ID" value="GAA3914462.1"/>
    <property type="molecule type" value="Genomic_DNA"/>
</dbReference>